<gene>
    <name evidence="2" type="ORF">FHP24_06190</name>
</gene>
<protein>
    <submittedName>
        <fullName evidence="2">Uncharacterized protein</fullName>
    </submittedName>
</protein>
<comment type="caution">
    <text evidence="2">The sequence shown here is derived from an EMBL/GenBank/DDBJ whole genome shotgun (WGS) entry which is preliminary data.</text>
</comment>
<dbReference type="RefSeq" id="WP_139674349.1">
    <property type="nucleotide sequence ID" value="NZ_VDMN01000001.1"/>
</dbReference>
<organism evidence="2 3">
    <name type="scientific">Aliirhizobium smilacinae</name>
    <dbReference type="NCBI Taxonomy" id="1395944"/>
    <lineage>
        <taxon>Bacteria</taxon>
        <taxon>Pseudomonadati</taxon>
        <taxon>Pseudomonadota</taxon>
        <taxon>Alphaproteobacteria</taxon>
        <taxon>Hyphomicrobiales</taxon>
        <taxon>Rhizobiaceae</taxon>
        <taxon>Aliirhizobium</taxon>
    </lineage>
</organism>
<keyword evidence="1" id="KW-0472">Membrane</keyword>
<dbReference type="EMBL" id="VDMN01000001">
    <property type="protein sequence ID" value="TNM65823.1"/>
    <property type="molecule type" value="Genomic_DNA"/>
</dbReference>
<keyword evidence="3" id="KW-1185">Reference proteome</keyword>
<feature type="transmembrane region" description="Helical" evidence="1">
    <location>
        <begin position="7"/>
        <end position="38"/>
    </location>
</feature>
<reference evidence="2 3" key="1">
    <citation type="submission" date="2019-06" db="EMBL/GenBank/DDBJ databases">
        <title>The draft genome of Rhizobium smilacinae PTYR-5.</title>
        <authorList>
            <person name="Liu L."/>
            <person name="Li L."/>
            <person name="Zhang X."/>
        </authorList>
    </citation>
    <scope>NUCLEOTIDE SEQUENCE [LARGE SCALE GENOMIC DNA]</scope>
    <source>
        <strain evidence="2 3">PTYR-5</strain>
    </source>
</reference>
<dbReference type="OrthoDB" id="8449221at2"/>
<evidence type="ECO:0000256" key="1">
    <source>
        <dbReference type="SAM" id="Phobius"/>
    </source>
</evidence>
<accession>A0A5C4XR50</accession>
<sequence>MVTWVLILSAAIGAVCGIWLHVVVFTILSVVVAAGYLLTAIISGLSLASTALWIVMLSAALCAGYIASHVLRYVIHTRAYKAKRQHSELEAGSKYLHDQQQP</sequence>
<name>A0A5C4XR50_9HYPH</name>
<feature type="transmembrane region" description="Helical" evidence="1">
    <location>
        <begin position="50"/>
        <end position="75"/>
    </location>
</feature>
<keyword evidence="1" id="KW-1133">Transmembrane helix</keyword>
<evidence type="ECO:0000313" key="3">
    <source>
        <dbReference type="Proteomes" id="UP000311605"/>
    </source>
</evidence>
<proteinExistence type="predicted"/>
<dbReference type="Proteomes" id="UP000311605">
    <property type="component" value="Unassembled WGS sequence"/>
</dbReference>
<dbReference type="AlphaFoldDB" id="A0A5C4XR50"/>
<keyword evidence="1" id="KW-0812">Transmembrane</keyword>
<evidence type="ECO:0000313" key="2">
    <source>
        <dbReference type="EMBL" id="TNM65823.1"/>
    </source>
</evidence>